<keyword evidence="6" id="KW-1185">Reference proteome</keyword>
<name>A0ABY4A1D4_9BURK</name>
<dbReference type="Gene3D" id="3.40.1410.10">
    <property type="entry name" value="Chorismate lyase-like"/>
    <property type="match status" value="1"/>
</dbReference>
<evidence type="ECO:0000313" key="6">
    <source>
        <dbReference type="Proteomes" id="UP000831532"/>
    </source>
</evidence>
<dbReference type="CDD" id="cd07377">
    <property type="entry name" value="WHTH_GntR"/>
    <property type="match status" value="1"/>
</dbReference>
<dbReference type="PANTHER" id="PTHR44846">
    <property type="entry name" value="MANNOSYL-D-GLYCERATE TRANSPORT/METABOLISM SYSTEM REPRESSOR MNGR-RELATED"/>
    <property type="match status" value="1"/>
</dbReference>
<proteinExistence type="predicted"/>
<gene>
    <name evidence="5" type="ORF">INH39_24395</name>
</gene>
<dbReference type="Gene3D" id="1.10.10.10">
    <property type="entry name" value="Winged helix-like DNA-binding domain superfamily/Winged helix DNA-binding domain"/>
    <property type="match status" value="1"/>
</dbReference>
<dbReference type="InterPro" id="IPR000524">
    <property type="entry name" value="Tscrpt_reg_HTH_GntR"/>
</dbReference>
<organism evidence="5 6">
    <name type="scientific">Massilia violaceinigra</name>
    <dbReference type="NCBI Taxonomy" id="2045208"/>
    <lineage>
        <taxon>Bacteria</taxon>
        <taxon>Pseudomonadati</taxon>
        <taxon>Pseudomonadota</taxon>
        <taxon>Betaproteobacteria</taxon>
        <taxon>Burkholderiales</taxon>
        <taxon>Oxalobacteraceae</taxon>
        <taxon>Telluria group</taxon>
        <taxon>Massilia</taxon>
    </lineage>
</organism>
<evidence type="ECO:0000313" key="5">
    <source>
        <dbReference type="EMBL" id="UOD28562.1"/>
    </source>
</evidence>
<dbReference type="InterPro" id="IPR028978">
    <property type="entry name" value="Chorismate_lyase_/UTRA_dom_sf"/>
</dbReference>
<dbReference type="RefSeq" id="WP_243489712.1">
    <property type="nucleotide sequence ID" value="NZ_CP063361.1"/>
</dbReference>
<evidence type="ECO:0000256" key="2">
    <source>
        <dbReference type="ARBA" id="ARBA00023125"/>
    </source>
</evidence>
<feature type="domain" description="HTH gntR-type" evidence="4">
    <location>
        <begin position="9"/>
        <end position="77"/>
    </location>
</feature>
<dbReference type="PROSITE" id="PS50949">
    <property type="entry name" value="HTH_GNTR"/>
    <property type="match status" value="1"/>
</dbReference>
<keyword evidence="3" id="KW-0804">Transcription</keyword>
<evidence type="ECO:0000256" key="1">
    <source>
        <dbReference type="ARBA" id="ARBA00023015"/>
    </source>
</evidence>
<dbReference type="InterPro" id="IPR050679">
    <property type="entry name" value="Bact_HTH_transcr_reg"/>
</dbReference>
<accession>A0ABY4A1D4</accession>
<evidence type="ECO:0000256" key="3">
    <source>
        <dbReference type="ARBA" id="ARBA00023163"/>
    </source>
</evidence>
<dbReference type="SUPFAM" id="SSF64288">
    <property type="entry name" value="Chorismate lyase-like"/>
    <property type="match status" value="1"/>
</dbReference>
<keyword evidence="2" id="KW-0238">DNA-binding</keyword>
<keyword evidence="1" id="KW-0805">Transcription regulation</keyword>
<dbReference type="InterPro" id="IPR011663">
    <property type="entry name" value="UTRA"/>
</dbReference>
<dbReference type="SMART" id="SM00345">
    <property type="entry name" value="HTH_GNTR"/>
    <property type="match status" value="1"/>
</dbReference>
<sequence length="247" mass="26404">MPLSRDNASPLQQQIAELLRQEINAGAYEPSGKLPSEAALGARFAVSRVTVRLALARLAAAGVLERKQGKGTYAAGKQVRHGLDQLRSFHESLLAQGLHAEMRLLSSALVALPQAMGELAGAAQGQCLLLERLHLVDGEPIALGRNYLPPALAAMAPARIARQPAYAMLAELTGLRVARADLAIKVGLAEPDVARALGVQQGSALLLMERSSYFADGRCCDCSVFYIRPERYAFVLHPTFAADSRPA</sequence>
<dbReference type="SUPFAM" id="SSF46785">
    <property type="entry name" value="Winged helix' DNA-binding domain"/>
    <property type="match status" value="1"/>
</dbReference>
<dbReference type="SMART" id="SM00866">
    <property type="entry name" value="UTRA"/>
    <property type="match status" value="1"/>
</dbReference>
<dbReference type="PRINTS" id="PR00035">
    <property type="entry name" value="HTHGNTR"/>
</dbReference>
<protein>
    <submittedName>
        <fullName evidence="5">GntR family transcriptional regulator</fullName>
    </submittedName>
</protein>
<dbReference type="InterPro" id="IPR036388">
    <property type="entry name" value="WH-like_DNA-bd_sf"/>
</dbReference>
<dbReference type="InterPro" id="IPR036390">
    <property type="entry name" value="WH_DNA-bd_sf"/>
</dbReference>
<reference evidence="5 6" key="1">
    <citation type="submission" date="2020-10" db="EMBL/GenBank/DDBJ databases">
        <title>Genome analysis of Massilia species.</title>
        <authorList>
            <person name="Jung D.-H."/>
        </authorList>
    </citation>
    <scope>NUCLEOTIDE SEQUENCE [LARGE SCALE GENOMIC DNA]</scope>
    <source>
        <strain evidence="6">sipir</strain>
    </source>
</reference>
<evidence type="ECO:0000259" key="4">
    <source>
        <dbReference type="PROSITE" id="PS50949"/>
    </source>
</evidence>
<dbReference type="EMBL" id="CP063361">
    <property type="protein sequence ID" value="UOD28562.1"/>
    <property type="molecule type" value="Genomic_DNA"/>
</dbReference>
<dbReference type="Proteomes" id="UP000831532">
    <property type="component" value="Chromosome"/>
</dbReference>
<dbReference type="Pfam" id="PF07702">
    <property type="entry name" value="UTRA"/>
    <property type="match status" value="1"/>
</dbReference>
<dbReference type="PANTHER" id="PTHR44846:SF1">
    <property type="entry name" value="MANNOSYL-D-GLYCERATE TRANSPORT_METABOLISM SYSTEM REPRESSOR MNGR-RELATED"/>
    <property type="match status" value="1"/>
</dbReference>
<dbReference type="Pfam" id="PF00392">
    <property type="entry name" value="GntR"/>
    <property type="match status" value="1"/>
</dbReference>